<proteinExistence type="predicted"/>
<dbReference type="Proteomes" id="UP000095287">
    <property type="component" value="Unplaced"/>
</dbReference>
<reference evidence="3" key="1">
    <citation type="submission" date="2016-11" db="UniProtKB">
        <authorList>
            <consortium name="WormBaseParasite"/>
        </authorList>
    </citation>
    <scope>IDENTIFICATION</scope>
</reference>
<dbReference type="WBParaSite" id="L893_g23081.t1">
    <property type="protein sequence ID" value="L893_g23081.t1"/>
    <property type="gene ID" value="L893_g23081"/>
</dbReference>
<name>A0A1I7Z5C6_9BILA</name>
<dbReference type="AlphaFoldDB" id="A0A1I7Z5C6"/>
<keyword evidence="2" id="KW-1185">Reference proteome</keyword>
<accession>A0A1I7Z5C6</accession>
<protein>
    <submittedName>
        <fullName evidence="3">Uncharacterized protein</fullName>
    </submittedName>
</protein>
<organism evidence="2 3">
    <name type="scientific">Steinernema glaseri</name>
    <dbReference type="NCBI Taxonomy" id="37863"/>
    <lineage>
        <taxon>Eukaryota</taxon>
        <taxon>Metazoa</taxon>
        <taxon>Ecdysozoa</taxon>
        <taxon>Nematoda</taxon>
        <taxon>Chromadorea</taxon>
        <taxon>Rhabditida</taxon>
        <taxon>Tylenchina</taxon>
        <taxon>Panagrolaimomorpha</taxon>
        <taxon>Strongyloidoidea</taxon>
        <taxon>Steinernematidae</taxon>
        <taxon>Steinernema</taxon>
    </lineage>
</organism>
<feature type="compositionally biased region" description="Polar residues" evidence="1">
    <location>
        <begin position="7"/>
        <end position="21"/>
    </location>
</feature>
<sequence length="100" mass="11567">MPKFSMNVCNSYPEQTRSTTSKNERERVSYVIKRGRHRRRHRVPRDCDVTRECITPSPDGPISSAKADLLDPWRNTVSEASAVTQDFFVMGDSKRLWPLL</sequence>
<evidence type="ECO:0000313" key="3">
    <source>
        <dbReference type="WBParaSite" id="L893_g23081.t1"/>
    </source>
</evidence>
<evidence type="ECO:0000256" key="1">
    <source>
        <dbReference type="SAM" id="MobiDB-lite"/>
    </source>
</evidence>
<evidence type="ECO:0000313" key="2">
    <source>
        <dbReference type="Proteomes" id="UP000095287"/>
    </source>
</evidence>
<feature type="region of interest" description="Disordered" evidence="1">
    <location>
        <begin position="1"/>
        <end position="25"/>
    </location>
</feature>